<proteinExistence type="predicted"/>
<organism evidence="1 2">
    <name type="scientific">Phialemonium thermophilum</name>
    <dbReference type="NCBI Taxonomy" id="223376"/>
    <lineage>
        <taxon>Eukaryota</taxon>
        <taxon>Fungi</taxon>
        <taxon>Dikarya</taxon>
        <taxon>Ascomycota</taxon>
        <taxon>Pezizomycotina</taxon>
        <taxon>Sordariomycetes</taxon>
        <taxon>Sordariomycetidae</taxon>
        <taxon>Cephalothecales</taxon>
        <taxon>Cephalothecaceae</taxon>
        <taxon>Phialemonium</taxon>
    </lineage>
</organism>
<sequence>MTLLPLQSFHVRERSQVTNTQVVKISASHYPSSRDPSISSNLYRLNFELSRNEKRFQVALPSLVTFSWTDTGVTVPPESWTARLSSLVPDRVSPLQTCRICPRPSMRGKNPAMNMVPQTQMVERTIQAEKNFWEKT</sequence>
<gene>
    <name evidence="1" type="ORF">VTK73DRAFT_9736</name>
</gene>
<keyword evidence="2" id="KW-1185">Reference proteome</keyword>
<evidence type="ECO:0000313" key="2">
    <source>
        <dbReference type="Proteomes" id="UP001586593"/>
    </source>
</evidence>
<comment type="caution">
    <text evidence="1">The sequence shown here is derived from an EMBL/GenBank/DDBJ whole genome shotgun (WGS) entry which is preliminary data.</text>
</comment>
<evidence type="ECO:0000313" key="1">
    <source>
        <dbReference type="EMBL" id="KAL1850183.1"/>
    </source>
</evidence>
<protein>
    <submittedName>
        <fullName evidence="1">Uncharacterized protein</fullName>
    </submittedName>
</protein>
<dbReference type="Proteomes" id="UP001586593">
    <property type="component" value="Unassembled WGS sequence"/>
</dbReference>
<name>A0ABR3W0P9_9PEZI</name>
<reference evidence="1 2" key="1">
    <citation type="journal article" date="2024" name="Commun. Biol.">
        <title>Comparative genomic analysis of thermophilic fungi reveals convergent evolutionary adaptations and gene losses.</title>
        <authorList>
            <person name="Steindorff A.S."/>
            <person name="Aguilar-Pontes M.V."/>
            <person name="Robinson A.J."/>
            <person name="Andreopoulos B."/>
            <person name="LaButti K."/>
            <person name="Kuo A."/>
            <person name="Mondo S."/>
            <person name="Riley R."/>
            <person name="Otillar R."/>
            <person name="Haridas S."/>
            <person name="Lipzen A."/>
            <person name="Grimwood J."/>
            <person name="Schmutz J."/>
            <person name="Clum A."/>
            <person name="Reid I.D."/>
            <person name="Moisan M.C."/>
            <person name="Butler G."/>
            <person name="Nguyen T.T.M."/>
            <person name="Dewar K."/>
            <person name="Conant G."/>
            <person name="Drula E."/>
            <person name="Henrissat B."/>
            <person name="Hansel C."/>
            <person name="Singer S."/>
            <person name="Hutchinson M.I."/>
            <person name="de Vries R.P."/>
            <person name="Natvig D.O."/>
            <person name="Powell A.J."/>
            <person name="Tsang A."/>
            <person name="Grigoriev I.V."/>
        </authorList>
    </citation>
    <scope>NUCLEOTIDE SEQUENCE [LARGE SCALE GENOMIC DNA]</scope>
    <source>
        <strain evidence="1 2">ATCC 24622</strain>
    </source>
</reference>
<accession>A0ABR3W0P9</accession>
<dbReference type="EMBL" id="JAZHXJ010000841">
    <property type="protein sequence ID" value="KAL1850183.1"/>
    <property type="molecule type" value="Genomic_DNA"/>
</dbReference>